<dbReference type="Proteomes" id="UP001140513">
    <property type="component" value="Unassembled WGS sequence"/>
</dbReference>
<evidence type="ECO:0000256" key="1">
    <source>
        <dbReference type="ARBA" id="ARBA00008072"/>
    </source>
</evidence>
<evidence type="ECO:0000313" key="5">
    <source>
        <dbReference type="EMBL" id="KAJ4356861.1"/>
    </source>
</evidence>
<dbReference type="InterPro" id="IPR011032">
    <property type="entry name" value="GroES-like_sf"/>
</dbReference>
<evidence type="ECO:0000313" key="6">
    <source>
        <dbReference type="Proteomes" id="UP001140513"/>
    </source>
</evidence>
<dbReference type="Gene3D" id="3.90.180.10">
    <property type="entry name" value="Medium-chain alcohol dehydrogenases, catalytic domain"/>
    <property type="match status" value="1"/>
</dbReference>
<evidence type="ECO:0000256" key="3">
    <source>
        <dbReference type="ARBA" id="ARBA00023002"/>
    </source>
</evidence>
<dbReference type="InterPro" id="IPR036291">
    <property type="entry name" value="NAD(P)-bd_dom_sf"/>
</dbReference>
<dbReference type="PANTHER" id="PTHR45348:SF7">
    <property type="entry name" value="ZINC BINDING OXIDOREDUCTASE, PUTATIVE-RELATED"/>
    <property type="match status" value="1"/>
</dbReference>
<comment type="subunit">
    <text evidence="2">Monomer.</text>
</comment>
<dbReference type="Pfam" id="PF08240">
    <property type="entry name" value="ADH_N"/>
    <property type="match status" value="1"/>
</dbReference>
<dbReference type="SMART" id="SM00829">
    <property type="entry name" value="PKS_ER"/>
    <property type="match status" value="1"/>
</dbReference>
<keyword evidence="6" id="KW-1185">Reference proteome</keyword>
<dbReference type="EMBL" id="JAPEUX010000003">
    <property type="protein sequence ID" value="KAJ4356861.1"/>
    <property type="molecule type" value="Genomic_DNA"/>
</dbReference>
<comment type="caution">
    <text evidence="5">The sequence shown here is derived from an EMBL/GenBank/DDBJ whole genome shotgun (WGS) entry which is preliminary data.</text>
</comment>
<feature type="domain" description="Enoyl reductase (ER)" evidence="4">
    <location>
        <begin position="11"/>
        <end position="349"/>
    </location>
</feature>
<keyword evidence="3" id="KW-0560">Oxidoreductase</keyword>
<dbReference type="SUPFAM" id="SSF50129">
    <property type="entry name" value="GroES-like"/>
    <property type="match status" value="1"/>
</dbReference>
<protein>
    <recommendedName>
        <fullName evidence="4">Enoyl reductase (ER) domain-containing protein</fullName>
    </recommendedName>
</protein>
<dbReference type="AlphaFoldDB" id="A0A9W9CE02"/>
<dbReference type="InterPro" id="IPR020843">
    <property type="entry name" value="ER"/>
</dbReference>
<name>A0A9W9CE02_9PLEO</name>
<dbReference type="GO" id="GO:0016651">
    <property type="term" value="F:oxidoreductase activity, acting on NAD(P)H"/>
    <property type="evidence" value="ECO:0007669"/>
    <property type="project" value="InterPro"/>
</dbReference>
<dbReference type="OrthoDB" id="10257049at2759"/>
<dbReference type="CDD" id="cd08249">
    <property type="entry name" value="enoyl_reductase_like"/>
    <property type="match status" value="1"/>
</dbReference>
<dbReference type="SUPFAM" id="SSF51735">
    <property type="entry name" value="NAD(P)-binding Rossmann-fold domains"/>
    <property type="match status" value="1"/>
</dbReference>
<dbReference type="RefSeq" id="XP_056073987.1">
    <property type="nucleotide sequence ID" value="XM_056213679.1"/>
</dbReference>
<gene>
    <name evidence="5" type="ORF">N0V89_004898</name>
</gene>
<evidence type="ECO:0000259" key="4">
    <source>
        <dbReference type="SMART" id="SM00829"/>
    </source>
</evidence>
<dbReference type="PANTHER" id="PTHR45348">
    <property type="entry name" value="HYPOTHETICAL OXIDOREDUCTASE (EUROFUNG)"/>
    <property type="match status" value="1"/>
</dbReference>
<sequence length="353" mass="37751">MASNNKCIWVDANGKLSIRPVIEEYEPSGGQALVKVAYSAINPADLAHARALGFNNSVCGYEFCGTVVATGQTSRYAVGDVVFGSNEPGPRRPPFYGAHQDFLITESNSLSMRLDNKDVSHPDAAAMSIMVRTAADALLNHFGLRLPAGEQNPNLGHPGALVIWGGASAVGTAAIQLARALNIDSIFVTASPRNFEALQRIGASLCFDYRDEHVVANIQTALEQSAVPLTMVFDTVCKGGRINTIKQCESLSTSANIQFACTLPQPGNPRWNMVLASRANDFPFPPPLPPRKASPKCEARLEEAVSWAVHNYGAGFVVPKVTVVEGGHAGLAAIHDVFEGRNSFQKVVIKTPI</sequence>
<proteinExistence type="inferred from homology"/>
<comment type="similarity">
    <text evidence="1">Belongs to the zinc-containing alcohol dehydrogenase family.</text>
</comment>
<dbReference type="GeneID" id="80908428"/>
<evidence type="ECO:0000256" key="2">
    <source>
        <dbReference type="ARBA" id="ARBA00011245"/>
    </source>
</evidence>
<accession>A0A9W9CE02</accession>
<reference evidence="5" key="1">
    <citation type="submission" date="2022-10" db="EMBL/GenBank/DDBJ databases">
        <title>Tapping the CABI collections for fungal endophytes: first genome assemblies for Collariella, Neodidymelliopsis, Ascochyta clinopodiicola, Didymella pomorum, Didymosphaeria variabile, Neocosmospora piperis and Neocucurbitaria cava.</title>
        <authorList>
            <person name="Hill R."/>
        </authorList>
    </citation>
    <scope>NUCLEOTIDE SEQUENCE</scope>
    <source>
        <strain evidence="5">IMI 356815</strain>
    </source>
</reference>
<organism evidence="5 6">
    <name type="scientific">Didymosphaeria variabile</name>
    <dbReference type="NCBI Taxonomy" id="1932322"/>
    <lineage>
        <taxon>Eukaryota</taxon>
        <taxon>Fungi</taxon>
        <taxon>Dikarya</taxon>
        <taxon>Ascomycota</taxon>
        <taxon>Pezizomycotina</taxon>
        <taxon>Dothideomycetes</taxon>
        <taxon>Pleosporomycetidae</taxon>
        <taxon>Pleosporales</taxon>
        <taxon>Massarineae</taxon>
        <taxon>Didymosphaeriaceae</taxon>
        <taxon>Didymosphaeria</taxon>
    </lineage>
</organism>
<dbReference type="Gene3D" id="3.40.50.720">
    <property type="entry name" value="NAD(P)-binding Rossmann-like Domain"/>
    <property type="match status" value="1"/>
</dbReference>
<dbReference type="InterPro" id="IPR013154">
    <property type="entry name" value="ADH-like_N"/>
</dbReference>
<dbReference type="InterPro" id="IPR047122">
    <property type="entry name" value="Trans-enoyl_RdTase-like"/>
</dbReference>